<evidence type="ECO:0000256" key="1">
    <source>
        <dbReference type="ARBA" id="ARBA00004370"/>
    </source>
</evidence>
<dbReference type="RefSeq" id="YP_009108130.1">
    <property type="nucleotide sequence ID" value="NC_025634.1"/>
</dbReference>
<proteinExistence type="inferred from homology"/>
<keyword evidence="9" id="KW-1278">Translocase</keyword>
<dbReference type="PANTHER" id="PTHR11058">
    <property type="entry name" value="NADH-UBIQUINONE OXIDOREDUCTASE CHAIN 3"/>
    <property type="match status" value="1"/>
</dbReference>
<feature type="transmembrane region" description="Helical" evidence="9">
    <location>
        <begin position="46"/>
        <end position="65"/>
    </location>
</feature>
<comment type="function">
    <text evidence="9">Core subunit of the mitochondrial membrane respiratory chain NADH dehydrogenase (Complex I) which catalyzes electron transfer from NADH through the respiratory chain, using ubiquinone as an electron acceptor. Essential for the catalytic activity of complex I.</text>
</comment>
<reference evidence="10" key="1">
    <citation type="journal article" date="2014" name="Mitochondrial DNA">
        <title>The complete mitochondrial genome of orb-weaving spider Araneus ventricosus (Araneae: Araneidae).</title>
        <authorList>
            <person name="Wang Z.L."/>
            <person name="Li C."/>
            <person name="Fang W.Y."/>
            <person name="Yu X.P."/>
        </authorList>
    </citation>
    <scope>NUCLEOTIDE SEQUENCE</scope>
</reference>
<dbReference type="PANTHER" id="PTHR11058:SF9">
    <property type="entry name" value="NADH-UBIQUINONE OXIDOREDUCTASE CHAIN 3"/>
    <property type="match status" value="1"/>
</dbReference>
<evidence type="ECO:0000256" key="5">
    <source>
        <dbReference type="ARBA" id="ARBA00022692"/>
    </source>
</evidence>
<evidence type="ECO:0000256" key="4">
    <source>
        <dbReference type="ARBA" id="ARBA00022448"/>
    </source>
</evidence>
<dbReference type="Gene3D" id="1.20.58.1610">
    <property type="entry name" value="NADH:ubiquinone/plastoquinone oxidoreductase, chain 3"/>
    <property type="match status" value="1"/>
</dbReference>
<evidence type="ECO:0000256" key="7">
    <source>
        <dbReference type="ARBA" id="ARBA00023136"/>
    </source>
</evidence>
<comment type="subcellular location">
    <subcellularLocation>
        <location evidence="1">Membrane</location>
    </subcellularLocation>
    <subcellularLocation>
        <location evidence="9">Mitochondrion membrane</location>
        <topology evidence="9">Multi-pass membrane protein</topology>
    </subcellularLocation>
</comment>
<dbReference type="EMBL" id="KM588668">
    <property type="protein sequence ID" value="AIU45752.1"/>
    <property type="molecule type" value="Genomic_DNA"/>
</dbReference>
<keyword evidence="4 9" id="KW-0813">Transport</keyword>
<geneLocation type="mitochondrion" evidence="10"/>
<keyword evidence="9 10" id="KW-0496">Mitochondrion</keyword>
<name>A0A0U1XM18_ARAVE</name>
<keyword evidence="6 9" id="KW-1133">Transmembrane helix</keyword>
<comment type="catalytic activity">
    <reaction evidence="8 9">
        <text>a ubiquinone + NADH + 5 H(+)(in) = a ubiquinol + NAD(+) + 4 H(+)(out)</text>
        <dbReference type="Rhea" id="RHEA:29091"/>
        <dbReference type="Rhea" id="RHEA-COMP:9565"/>
        <dbReference type="Rhea" id="RHEA-COMP:9566"/>
        <dbReference type="ChEBI" id="CHEBI:15378"/>
        <dbReference type="ChEBI" id="CHEBI:16389"/>
        <dbReference type="ChEBI" id="CHEBI:17976"/>
        <dbReference type="ChEBI" id="CHEBI:57540"/>
        <dbReference type="ChEBI" id="CHEBI:57945"/>
        <dbReference type="EC" id="7.1.1.2"/>
    </reaction>
</comment>
<feature type="transmembrane region" description="Helical" evidence="9">
    <location>
        <begin position="85"/>
        <end position="104"/>
    </location>
</feature>
<keyword evidence="9" id="KW-0249">Electron transport</keyword>
<dbReference type="InterPro" id="IPR000440">
    <property type="entry name" value="NADH_UbQ/plastoQ_OxRdtase_su3"/>
</dbReference>
<evidence type="ECO:0000313" key="10">
    <source>
        <dbReference type="EMBL" id="AIU45752.1"/>
    </source>
</evidence>
<keyword evidence="5 9" id="KW-0812">Transmembrane</keyword>
<dbReference type="Pfam" id="PF00507">
    <property type="entry name" value="Oxidored_q4"/>
    <property type="match status" value="1"/>
</dbReference>
<keyword evidence="9" id="KW-0679">Respiratory chain</keyword>
<dbReference type="AlphaFoldDB" id="A0A0U1XM18"/>
<evidence type="ECO:0000256" key="3">
    <source>
        <dbReference type="ARBA" id="ARBA00021007"/>
    </source>
</evidence>
<dbReference type="InterPro" id="IPR038430">
    <property type="entry name" value="NDAH_ubi_oxred_su3_sf"/>
</dbReference>
<feature type="transmembrane region" description="Helical" evidence="9">
    <location>
        <begin position="6"/>
        <end position="25"/>
    </location>
</feature>
<keyword evidence="7 9" id="KW-0472">Membrane</keyword>
<comment type="similarity">
    <text evidence="2 9">Belongs to the complex I subunit 3 family.</text>
</comment>
<dbReference type="GO" id="GO:0008137">
    <property type="term" value="F:NADH dehydrogenase (ubiquinone) activity"/>
    <property type="evidence" value="ECO:0007669"/>
    <property type="project" value="UniProtKB-UniRule"/>
</dbReference>
<evidence type="ECO:0000256" key="9">
    <source>
        <dbReference type="RuleBase" id="RU003640"/>
    </source>
</evidence>
<organism evidence="10">
    <name type="scientific">Araneus ventricosus</name>
    <name type="common">Orbweaver spider</name>
    <name type="synonym">Epeira ventricosa</name>
    <dbReference type="NCBI Taxonomy" id="182803"/>
    <lineage>
        <taxon>Eukaryota</taxon>
        <taxon>Metazoa</taxon>
        <taxon>Ecdysozoa</taxon>
        <taxon>Arthropoda</taxon>
        <taxon>Chelicerata</taxon>
        <taxon>Arachnida</taxon>
        <taxon>Araneae</taxon>
        <taxon>Araneomorphae</taxon>
        <taxon>Entelegynae</taxon>
        <taxon>Araneoidea</taxon>
        <taxon>Araneidae</taxon>
        <taxon>Araneus</taxon>
    </lineage>
</organism>
<keyword evidence="9" id="KW-0520">NAD</keyword>
<dbReference type="GO" id="GO:0031966">
    <property type="term" value="C:mitochondrial membrane"/>
    <property type="evidence" value="ECO:0007669"/>
    <property type="project" value="UniProtKB-SubCell"/>
</dbReference>
<sequence>MYFLMLTVSVMLVMVVSILFFMISYKKLLDGETYSSYECGFNPKSITRMFFSFRFFLVTILFLIFDVEIVMMLPLPYLMLGINEMLIIYIFFTILVVGLVYEYYYGSLNW</sequence>
<evidence type="ECO:0000256" key="6">
    <source>
        <dbReference type="ARBA" id="ARBA00022989"/>
    </source>
</evidence>
<evidence type="ECO:0000256" key="2">
    <source>
        <dbReference type="ARBA" id="ARBA00008472"/>
    </source>
</evidence>
<protein>
    <recommendedName>
        <fullName evidence="3 9">NADH-ubiquinone oxidoreductase chain 3</fullName>
        <ecNumber evidence="9">7.1.1.2</ecNumber>
    </recommendedName>
</protein>
<dbReference type="EC" id="7.1.1.2" evidence="9"/>
<accession>A0A0U1XM18</accession>
<dbReference type="GO" id="GO:0030964">
    <property type="term" value="C:NADH dehydrogenase complex"/>
    <property type="evidence" value="ECO:0007669"/>
    <property type="project" value="TreeGrafter"/>
</dbReference>
<dbReference type="GeneID" id="22162927"/>
<evidence type="ECO:0000256" key="8">
    <source>
        <dbReference type="ARBA" id="ARBA00049551"/>
    </source>
</evidence>
<reference evidence="10" key="2">
    <citation type="submission" date="2014-09" db="EMBL/GenBank/DDBJ databases">
        <authorList>
            <person name="Magalhaes I.L.F."/>
            <person name="Oliveira U."/>
            <person name="Santos F.R."/>
            <person name="Vidigal T.H.D.A."/>
            <person name="Brescovit A.D."/>
            <person name="Santos A.J."/>
        </authorList>
    </citation>
    <scope>NUCLEOTIDE SEQUENCE</scope>
</reference>
<dbReference type="CTD" id="4537"/>
<keyword evidence="9" id="KW-0830">Ubiquinone</keyword>
<gene>
    <name evidence="10" type="primary">ND3</name>
</gene>